<dbReference type="EMBL" id="JANSHE010001618">
    <property type="protein sequence ID" value="KAJ3001837.1"/>
    <property type="molecule type" value="Genomic_DNA"/>
</dbReference>
<evidence type="ECO:0000313" key="1">
    <source>
        <dbReference type="EMBL" id="KAJ3001837.1"/>
    </source>
</evidence>
<sequence>MALFSKLLPSVASAFGLQAALAMIFVPQANEKFYDLGGSVGFVSTTLVSLYYPHLKAKYWDRLPNAILPPISSFAPRQILLNAAILAWTARLGSFLFAVSTN</sequence>
<accession>A0ACC1PTH2</accession>
<name>A0ACC1PTH2_9APHY</name>
<comment type="caution">
    <text evidence="1">The sequence shown here is derived from an EMBL/GenBank/DDBJ whole genome shotgun (WGS) entry which is preliminary data.</text>
</comment>
<gene>
    <name evidence="1" type="ORF">NUW54_g6185</name>
</gene>
<keyword evidence="2" id="KW-1185">Reference proteome</keyword>
<proteinExistence type="predicted"/>
<reference evidence="1" key="1">
    <citation type="submission" date="2022-08" db="EMBL/GenBank/DDBJ databases">
        <title>Genome Sequence of Pycnoporus sanguineus.</title>
        <authorList>
            <person name="Buettner E."/>
        </authorList>
    </citation>
    <scope>NUCLEOTIDE SEQUENCE</scope>
    <source>
        <strain evidence="1">CG-C14</strain>
    </source>
</reference>
<protein>
    <submittedName>
        <fullName evidence="1">Uncharacterized protein</fullName>
    </submittedName>
</protein>
<evidence type="ECO:0000313" key="2">
    <source>
        <dbReference type="Proteomes" id="UP001144978"/>
    </source>
</evidence>
<dbReference type="Proteomes" id="UP001144978">
    <property type="component" value="Unassembled WGS sequence"/>
</dbReference>
<organism evidence="1 2">
    <name type="scientific">Trametes sanguinea</name>
    <dbReference type="NCBI Taxonomy" id="158606"/>
    <lineage>
        <taxon>Eukaryota</taxon>
        <taxon>Fungi</taxon>
        <taxon>Dikarya</taxon>
        <taxon>Basidiomycota</taxon>
        <taxon>Agaricomycotina</taxon>
        <taxon>Agaricomycetes</taxon>
        <taxon>Polyporales</taxon>
        <taxon>Polyporaceae</taxon>
        <taxon>Trametes</taxon>
    </lineage>
</organism>